<evidence type="ECO:0000313" key="3">
    <source>
        <dbReference type="EMBL" id="KAL0575449.1"/>
    </source>
</evidence>
<proteinExistence type="inferred from homology"/>
<dbReference type="EMBL" id="JBAHYK010000303">
    <property type="protein sequence ID" value="KAL0575449.1"/>
    <property type="molecule type" value="Genomic_DNA"/>
</dbReference>
<accession>A0ABR3FJA2</accession>
<dbReference type="PANTHER" id="PTHR43201">
    <property type="entry name" value="ACYL-COA SYNTHETASE"/>
    <property type="match status" value="1"/>
</dbReference>
<dbReference type="Pfam" id="PF23562">
    <property type="entry name" value="AMP-binding_C_3"/>
    <property type="match status" value="1"/>
</dbReference>
<comment type="similarity">
    <text evidence="1">Belongs to the ATP-dependent AMP-binding enzyme family.</text>
</comment>
<name>A0ABR3FJA2_9AGAR</name>
<sequence length="524" mass="57942">MPTFRTPFTNLQRALEQWPNANAFKVPIVASGSVHVSGYYTITFQEFYDDVESMASYCYTKLSDNQVPPGSVVGLCLRGHEYVDLLHIYGIMRAGYVPQMFIIDLLSVMLKSSDAVALIYHEEYSSQVSSISTALKVFPSASNHDLRDIRIPIPEREHQEGDVAIIFHTSGSTSGLPKHISWNFRFLDATIAKAPLPCVPTSEHPVQDVDNCWGTVLHVASFALIMSCIYHGSCIIMHSTPDPCIAEFKTMITLGGLTRAMLVPAALSKIIRECRESSEFLISVQTLNPIVFGGGGMSQGELEFAEQNNIRLVSLYGCTESGIMMLSNGNPNHLSPIQTANQDVQYKFFPVEDHSSVQLKELVVLPESGDCPPKAFSGANGVFYTGDLWEEIAPGQYLYRGRRDDWIKMADGSKCDAGFVENEAKKACSCLFSECVVIGSGYPSPVLVVEVDRDLSGLSDLREEIYRRISRSEGYQHETIASPDSVILVPTGSLSRTKAKGNIRRKIVEVEMKEKLDSIFGDFL</sequence>
<keyword evidence="4" id="KW-1185">Reference proteome</keyword>
<dbReference type="PANTHER" id="PTHR43201:SF8">
    <property type="entry name" value="ACYL-COA SYNTHETASE FAMILY MEMBER 3"/>
    <property type="match status" value="1"/>
</dbReference>
<comment type="caution">
    <text evidence="3">The sequence shown here is derived from an EMBL/GenBank/DDBJ whole genome shotgun (WGS) entry which is preliminary data.</text>
</comment>
<organism evidence="3 4">
    <name type="scientific">Marasmius crinis-equi</name>
    <dbReference type="NCBI Taxonomy" id="585013"/>
    <lineage>
        <taxon>Eukaryota</taxon>
        <taxon>Fungi</taxon>
        <taxon>Dikarya</taxon>
        <taxon>Basidiomycota</taxon>
        <taxon>Agaricomycotina</taxon>
        <taxon>Agaricomycetes</taxon>
        <taxon>Agaricomycetidae</taxon>
        <taxon>Agaricales</taxon>
        <taxon>Marasmiineae</taxon>
        <taxon>Marasmiaceae</taxon>
        <taxon>Marasmius</taxon>
    </lineage>
</organism>
<dbReference type="Pfam" id="PF00501">
    <property type="entry name" value="AMP-binding"/>
    <property type="match status" value="1"/>
</dbReference>
<dbReference type="SUPFAM" id="SSF56801">
    <property type="entry name" value="Acetyl-CoA synthetase-like"/>
    <property type="match status" value="1"/>
</dbReference>
<gene>
    <name evidence="3" type="ORF">V5O48_006518</name>
</gene>
<evidence type="ECO:0000313" key="4">
    <source>
        <dbReference type="Proteomes" id="UP001465976"/>
    </source>
</evidence>
<feature type="domain" description="AMP-dependent synthetase/ligase" evidence="2">
    <location>
        <begin position="12"/>
        <end position="327"/>
    </location>
</feature>
<protein>
    <recommendedName>
        <fullName evidence="2">AMP-dependent synthetase/ligase domain-containing protein</fullName>
    </recommendedName>
</protein>
<dbReference type="Gene3D" id="3.40.50.12780">
    <property type="entry name" value="N-terminal domain of ligase-like"/>
    <property type="match status" value="1"/>
</dbReference>
<evidence type="ECO:0000259" key="2">
    <source>
        <dbReference type="Pfam" id="PF00501"/>
    </source>
</evidence>
<dbReference type="InterPro" id="IPR000873">
    <property type="entry name" value="AMP-dep_synth/lig_dom"/>
</dbReference>
<dbReference type="InterPro" id="IPR042099">
    <property type="entry name" value="ANL_N_sf"/>
</dbReference>
<dbReference type="Proteomes" id="UP001465976">
    <property type="component" value="Unassembled WGS sequence"/>
</dbReference>
<reference evidence="3 4" key="1">
    <citation type="submission" date="2024-02" db="EMBL/GenBank/DDBJ databases">
        <title>A draft genome for the cacao thread blight pathogen Marasmius crinis-equi.</title>
        <authorList>
            <person name="Cohen S.P."/>
            <person name="Baruah I.K."/>
            <person name="Amoako-Attah I."/>
            <person name="Bukari Y."/>
            <person name="Meinhardt L.W."/>
            <person name="Bailey B.A."/>
        </authorList>
    </citation>
    <scope>NUCLEOTIDE SEQUENCE [LARGE SCALE GENOMIC DNA]</scope>
    <source>
        <strain evidence="3 4">GH-76</strain>
    </source>
</reference>
<evidence type="ECO:0000256" key="1">
    <source>
        <dbReference type="ARBA" id="ARBA00006432"/>
    </source>
</evidence>